<sequence>MTAPRSMAGLPWIAAMALFMQTLDATILNTALPAMAASLQRSPIAMQSAIISYTLTVALLIPLSGWMADRFGTKRVFQIAVVLFTLGSLSCAMSANLSMLIASRIFQGIGGAMMMPVARLALIRAYPRDQLLPVLNFVTMPGLIGPVLGPLLGGWLVTYTSWHWIFLINLPIGLVGLWYANRHMPNVTMQTHRMDWRGFLLFGLGLVLITLGLEMLGERSHARWQAYLTSATGLLLLLGYIGHAKRYATPLIDLKLFRIRTFSIGICGNLFSRLGTGGIPFLLPLMLQVSLGYSAEVSGWMMAPIALAAILSKPFITRLLRRFSYRRTLLLSTLLIAACIAALSFYHEHHALWLLMPVLFLFGMLMSVQLTSMNTLALSNLSDQNASSGNAVLSVAQQLAISFGIASGASILSLFKDSGLSLQSAFHHTYLTVALITLLSGLVFLLLKKDDGANMHRRQEPVINVMEE</sequence>
<feature type="transmembrane region" description="Helical" evidence="7">
    <location>
        <begin position="134"/>
        <end position="156"/>
    </location>
</feature>
<keyword evidence="5 7" id="KW-1133">Transmembrane helix</keyword>
<dbReference type="PANTHER" id="PTHR42718:SF46">
    <property type="entry name" value="BLR6921 PROTEIN"/>
    <property type="match status" value="1"/>
</dbReference>
<dbReference type="NCBIfam" id="TIGR00711">
    <property type="entry name" value="efflux_EmrB"/>
    <property type="match status" value="1"/>
</dbReference>
<dbReference type="InterPro" id="IPR011701">
    <property type="entry name" value="MFS"/>
</dbReference>
<organism evidence="8 9">
    <name type="scientific">Plesiomonas shigelloides</name>
    <name type="common">Aeromonas shigelloides</name>
    <dbReference type="NCBI Taxonomy" id="703"/>
    <lineage>
        <taxon>Bacteria</taxon>
        <taxon>Pseudomonadati</taxon>
        <taxon>Pseudomonadota</taxon>
        <taxon>Gammaproteobacteria</taxon>
        <taxon>Enterobacterales</taxon>
        <taxon>Enterobacteriaceae</taxon>
        <taxon>Plesiomonas</taxon>
    </lineage>
</organism>
<dbReference type="InterPro" id="IPR020846">
    <property type="entry name" value="MFS_dom"/>
</dbReference>
<keyword evidence="3" id="KW-1003">Cell membrane</keyword>
<evidence type="ECO:0000256" key="7">
    <source>
        <dbReference type="SAM" id="Phobius"/>
    </source>
</evidence>
<feature type="transmembrane region" description="Helical" evidence="7">
    <location>
        <begin position="328"/>
        <end position="346"/>
    </location>
</feature>
<dbReference type="GO" id="GO:0005886">
    <property type="term" value="C:plasma membrane"/>
    <property type="evidence" value="ECO:0007669"/>
    <property type="project" value="UniProtKB-SubCell"/>
</dbReference>
<feature type="transmembrane region" description="Helical" evidence="7">
    <location>
        <begin position="162"/>
        <end position="179"/>
    </location>
</feature>
<dbReference type="Gene3D" id="1.20.1250.20">
    <property type="entry name" value="MFS general substrate transporter like domains"/>
    <property type="match status" value="1"/>
</dbReference>
<evidence type="ECO:0000256" key="2">
    <source>
        <dbReference type="ARBA" id="ARBA00022448"/>
    </source>
</evidence>
<keyword evidence="6 7" id="KW-0472">Membrane</keyword>
<reference evidence="8" key="1">
    <citation type="submission" date="2021-03" db="EMBL/GenBank/DDBJ databases">
        <title>Plesiomonas shigelloides zfcc0051, isolated from zebrafish feces.</title>
        <authorList>
            <person name="Vanderhoek Z."/>
            <person name="Gaulke C."/>
        </authorList>
    </citation>
    <scope>NUCLEOTIDE SEQUENCE</scope>
    <source>
        <strain evidence="8">Zfcc0051</strain>
    </source>
</reference>
<evidence type="ECO:0000256" key="3">
    <source>
        <dbReference type="ARBA" id="ARBA00022475"/>
    </source>
</evidence>
<dbReference type="PANTHER" id="PTHR42718">
    <property type="entry name" value="MAJOR FACILITATOR SUPERFAMILY MULTIDRUG TRANSPORTER MFSC"/>
    <property type="match status" value="1"/>
</dbReference>
<dbReference type="GO" id="GO:0022857">
    <property type="term" value="F:transmembrane transporter activity"/>
    <property type="evidence" value="ECO:0007669"/>
    <property type="project" value="InterPro"/>
</dbReference>
<feature type="transmembrane region" description="Helical" evidence="7">
    <location>
        <begin position="76"/>
        <end position="95"/>
    </location>
</feature>
<dbReference type="EMBL" id="JAFNAA010000003">
    <property type="protein sequence ID" value="MBO1107408.1"/>
    <property type="molecule type" value="Genomic_DNA"/>
</dbReference>
<comment type="subcellular location">
    <subcellularLocation>
        <location evidence="1">Cell membrane</location>
        <topology evidence="1">Multi-pass membrane protein</topology>
    </subcellularLocation>
</comment>
<dbReference type="InterPro" id="IPR004638">
    <property type="entry name" value="EmrB-like"/>
</dbReference>
<evidence type="ECO:0000313" key="9">
    <source>
        <dbReference type="Proteomes" id="UP000664658"/>
    </source>
</evidence>
<dbReference type="NCBIfam" id="NF007799">
    <property type="entry name" value="PRK10504.1"/>
    <property type="match status" value="1"/>
</dbReference>
<feature type="transmembrane region" description="Helical" evidence="7">
    <location>
        <begin position="427"/>
        <end position="447"/>
    </location>
</feature>
<dbReference type="KEGG" id="pshi:SAMEA2665130_0073"/>
<dbReference type="RefSeq" id="WP_047707378.1">
    <property type="nucleotide sequence ID" value="NZ_CP050969.1"/>
</dbReference>
<dbReference type="GeneID" id="69704917"/>
<accession>A0A379CIP3</accession>
<keyword evidence="2" id="KW-0813">Transport</keyword>
<dbReference type="PRINTS" id="PR01036">
    <property type="entry name" value="TCRTETB"/>
</dbReference>
<dbReference type="InterPro" id="IPR036259">
    <property type="entry name" value="MFS_trans_sf"/>
</dbReference>
<feature type="transmembrane region" description="Helical" evidence="7">
    <location>
        <begin position="222"/>
        <end position="241"/>
    </location>
</feature>
<feature type="transmembrane region" description="Helical" evidence="7">
    <location>
        <begin position="352"/>
        <end position="370"/>
    </location>
</feature>
<gene>
    <name evidence="8" type="primary">mdtD</name>
    <name evidence="8" type="ORF">J2R62_04080</name>
</gene>
<feature type="transmembrane region" description="Helical" evidence="7">
    <location>
        <begin position="101"/>
        <end position="122"/>
    </location>
</feature>
<dbReference type="Pfam" id="PF07690">
    <property type="entry name" value="MFS_1"/>
    <property type="match status" value="2"/>
</dbReference>
<feature type="transmembrane region" description="Helical" evidence="7">
    <location>
        <begin position="262"/>
        <end position="285"/>
    </location>
</feature>
<feature type="transmembrane region" description="Helical" evidence="7">
    <location>
        <begin position="199"/>
        <end position="216"/>
    </location>
</feature>
<protein>
    <submittedName>
        <fullName evidence="8">Multidrug transporter subunit MdtD</fullName>
    </submittedName>
</protein>
<name>A0A379CIP3_PLESH</name>
<keyword evidence="4 7" id="KW-0812">Transmembrane</keyword>
<evidence type="ECO:0000256" key="4">
    <source>
        <dbReference type="ARBA" id="ARBA00022692"/>
    </source>
</evidence>
<dbReference type="PROSITE" id="PS50850">
    <property type="entry name" value="MFS"/>
    <property type="match status" value="1"/>
</dbReference>
<dbReference type="Gene3D" id="1.20.1720.10">
    <property type="entry name" value="Multidrug resistance protein D"/>
    <property type="match status" value="1"/>
</dbReference>
<dbReference type="Proteomes" id="UP000664658">
    <property type="component" value="Unassembled WGS sequence"/>
</dbReference>
<dbReference type="CDD" id="cd17503">
    <property type="entry name" value="MFS_LmrB_MDR_like"/>
    <property type="match status" value="1"/>
</dbReference>
<feature type="transmembrane region" description="Helical" evidence="7">
    <location>
        <begin position="297"/>
        <end position="316"/>
    </location>
</feature>
<feature type="transmembrane region" description="Helical" evidence="7">
    <location>
        <begin position="46"/>
        <end position="64"/>
    </location>
</feature>
<dbReference type="SUPFAM" id="SSF103473">
    <property type="entry name" value="MFS general substrate transporter"/>
    <property type="match status" value="1"/>
</dbReference>
<dbReference type="FunFam" id="1.20.1720.10:FF:000001">
    <property type="entry name" value="Putative multidrug resistance protein MdtD"/>
    <property type="match status" value="1"/>
</dbReference>
<feature type="transmembrane region" description="Helical" evidence="7">
    <location>
        <begin position="391"/>
        <end position="415"/>
    </location>
</feature>
<evidence type="ECO:0000256" key="5">
    <source>
        <dbReference type="ARBA" id="ARBA00022989"/>
    </source>
</evidence>
<proteinExistence type="predicted"/>
<evidence type="ECO:0000256" key="6">
    <source>
        <dbReference type="ARBA" id="ARBA00023136"/>
    </source>
</evidence>
<comment type="caution">
    <text evidence="8">The sequence shown here is derived from an EMBL/GenBank/DDBJ whole genome shotgun (WGS) entry which is preliminary data.</text>
</comment>
<evidence type="ECO:0000313" key="8">
    <source>
        <dbReference type="EMBL" id="MBO1107408.1"/>
    </source>
</evidence>
<evidence type="ECO:0000256" key="1">
    <source>
        <dbReference type="ARBA" id="ARBA00004651"/>
    </source>
</evidence>
<dbReference type="AlphaFoldDB" id="A0A379CIP3"/>